<dbReference type="Pfam" id="PF12854">
    <property type="entry name" value="PPR_1"/>
    <property type="match status" value="1"/>
</dbReference>
<keyword evidence="6" id="KW-1185">Reference proteome</keyword>
<dbReference type="AlphaFoldDB" id="A0AAD8RDL8"/>
<name>A0AAD8RDL8_LOLMU</name>
<evidence type="ECO:0000313" key="5">
    <source>
        <dbReference type="EMBL" id="KAK1618886.1"/>
    </source>
</evidence>
<sequence>MPPPPSSVSPISPTPSVTSSPSARQIAALVLDHPSSTLTTASARSLSASLLAAAPALPTPVANAVLKLLWHHAPRALLFFHALLHLPARAHAVSPCTIDLALDLAARLRHPRHLTTSILALFPRLRLPYTPRTFPILFDRFAASQRRPDVAVRLFLSLHRSHRVAQDLPLFNSLLDALAKSRHAAKAASLVRALGARFPPDVVTYNTLADGWCRVRDTSRALDLLRQMAESGIAPTKTTYNIILKGFFRAGQVQHAWNFFLQMKKRGSKDDSCSKPDIVSYTTVIHGLGLAGQLDKARKLFDEMSQEGCCTPSVATYNALIQVICKKGNIDDALTVFDDMVQQDLTPNVVTYTVLIRGLCHAAKIDQAMELMERMKSEGCEPVVQTYNVLIRYSFEEGEIDKALCLFERMSKGEDCLPNQDTYNIIISAMFVRKRAEDMATAARMVMEMVERGYLPRRFMLNRVLNGLMLTGNQQISRDLLRLQEKYRRLRREIRL</sequence>
<organism evidence="5 6">
    <name type="scientific">Lolium multiflorum</name>
    <name type="common">Italian ryegrass</name>
    <name type="synonym">Lolium perenne subsp. multiflorum</name>
    <dbReference type="NCBI Taxonomy" id="4521"/>
    <lineage>
        <taxon>Eukaryota</taxon>
        <taxon>Viridiplantae</taxon>
        <taxon>Streptophyta</taxon>
        <taxon>Embryophyta</taxon>
        <taxon>Tracheophyta</taxon>
        <taxon>Spermatophyta</taxon>
        <taxon>Magnoliopsida</taxon>
        <taxon>Liliopsida</taxon>
        <taxon>Poales</taxon>
        <taxon>Poaceae</taxon>
        <taxon>BOP clade</taxon>
        <taxon>Pooideae</taxon>
        <taxon>Poodae</taxon>
        <taxon>Poeae</taxon>
        <taxon>Poeae Chloroplast Group 2 (Poeae type)</taxon>
        <taxon>Loliodinae</taxon>
        <taxon>Loliinae</taxon>
        <taxon>Lolium</taxon>
    </lineage>
</organism>
<evidence type="ECO:0000313" key="6">
    <source>
        <dbReference type="Proteomes" id="UP001231189"/>
    </source>
</evidence>
<evidence type="ECO:0000256" key="4">
    <source>
        <dbReference type="SAM" id="MobiDB-lite"/>
    </source>
</evidence>
<dbReference type="PROSITE" id="PS51375">
    <property type="entry name" value="PPR"/>
    <property type="match status" value="6"/>
</dbReference>
<evidence type="ECO:0008006" key="7">
    <source>
        <dbReference type="Google" id="ProtNLM"/>
    </source>
</evidence>
<dbReference type="NCBIfam" id="TIGR00756">
    <property type="entry name" value="PPR"/>
    <property type="match status" value="6"/>
</dbReference>
<gene>
    <name evidence="5" type="ORF">QYE76_024403</name>
</gene>
<dbReference type="EMBL" id="JAUUTY010000006">
    <property type="protein sequence ID" value="KAK1618886.1"/>
    <property type="molecule type" value="Genomic_DNA"/>
</dbReference>
<dbReference type="Proteomes" id="UP001231189">
    <property type="component" value="Unassembled WGS sequence"/>
</dbReference>
<dbReference type="Pfam" id="PF13041">
    <property type="entry name" value="PPR_2"/>
    <property type="match status" value="3"/>
</dbReference>
<feature type="repeat" description="PPR" evidence="3">
    <location>
        <begin position="348"/>
        <end position="382"/>
    </location>
</feature>
<feature type="region of interest" description="Disordered" evidence="4">
    <location>
        <begin position="1"/>
        <end position="20"/>
    </location>
</feature>
<evidence type="ECO:0000256" key="2">
    <source>
        <dbReference type="ARBA" id="ARBA00022946"/>
    </source>
</evidence>
<feature type="repeat" description="PPR" evidence="3">
    <location>
        <begin position="313"/>
        <end position="347"/>
    </location>
</feature>
<dbReference type="SUPFAM" id="SSF81901">
    <property type="entry name" value="HCP-like"/>
    <property type="match status" value="1"/>
</dbReference>
<feature type="repeat" description="PPR" evidence="3">
    <location>
        <begin position="201"/>
        <end position="235"/>
    </location>
</feature>
<evidence type="ECO:0000256" key="1">
    <source>
        <dbReference type="ARBA" id="ARBA00022737"/>
    </source>
</evidence>
<proteinExistence type="predicted"/>
<feature type="repeat" description="PPR" evidence="3">
    <location>
        <begin position="419"/>
        <end position="456"/>
    </location>
</feature>
<dbReference type="Gene3D" id="1.25.40.10">
    <property type="entry name" value="Tetratricopeptide repeat domain"/>
    <property type="match status" value="3"/>
</dbReference>
<evidence type="ECO:0000256" key="3">
    <source>
        <dbReference type="PROSITE-ProRule" id="PRU00708"/>
    </source>
</evidence>
<dbReference type="InterPro" id="IPR011990">
    <property type="entry name" value="TPR-like_helical_dom_sf"/>
</dbReference>
<dbReference type="PANTHER" id="PTHR45613:SF9">
    <property type="entry name" value="MITOCHONDRIAL GROUP I INTRON SPLICING FACTOR CCM1"/>
    <property type="match status" value="1"/>
</dbReference>
<keyword evidence="1" id="KW-0677">Repeat</keyword>
<feature type="compositionally biased region" description="Low complexity" evidence="4">
    <location>
        <begin position="8"/>
        <end position="20"/>
    </location>
</feature>
<dbReference type="InterPro" id="IPR002885">
    <property type="entry name" value="PPR_rpt"/>
</dbReference>
<dbReference type="PANTHER" id="PTHR45613">
    <property type="entry name" value="PENTATRICOPEPTIDE REPEAT-CONTAINING PROTEIN"/>
    <property type="match status" value="1"/>
</dbReference>
<reference evidence="5" key="1">
    <citation type="submission" date="2023-07" db="EMBL/GenBank/DDBJ databases">
        <title>A chromosome-level genome assembly of Lolium multiflorum.</title>
        <authorList>
            <person name="Chen Y."/>
            <person name="Copetti D."/>
            <person name="Kolliker R."/>
            <person name="Studer B."/>
        </authorList>
    </citation>
    <scope>NUCLEOTIDE SEQUENCE</scope>
    <source>
        <strain evidence="5">02402/16</strain>
        <tissue evidence="5">Leaf</tissue>
    </source>
</reference>
<accession>A0AAD8RDL8</accession>
<comment type="caution">
    <text evidence="5">The sequence shown here is derived from an EMBL/GenBank/DDBJ whole genome shotgun (WGS) entry which is preliminary data.</text>
</comment>
<feature type="repeat" description="PPR" evidence="3">
    <location>
        <begin position="277"/>
        <end position="311"/>
    </location>
</feature>
<feature type="repeat" description="PPR" evidence="3">
    <location>
        <begin position="236"/>
        <end position="270"/>
    </location>
</feature>
<keyword evidence="2" id="KW-0809">Transit peptide</keyword>
<protein>
    <recommendedName>
        <fullName evidence="7">Pentatricopeptide repeat-containing protein</fullName>
    </recommendedName>
</protein>